<sequence length="401" mass="42997">MWLVLLLVFGGGLALNLTPCVYPLIPITISFFGGRSQGSKGLMAANSLVYLGGLCLTYTVIGALIALTGQMLGQALTWPPVVLFVALILVVMAFSMFGLWEIRLPAGLNRVASANRSGILGTFVMGLTVGLLAAPCVGPFVVSLMTHVATVGRLDYGLLVFFVFSLGLGLPLTVLAFFSGSIAGLPGAGDWMVWVRRFFGVVLLIMALYVLKPVLGQAAFDWGLVAIGLAGAVYLGFFEKSGKGKFLAFKRIFAVIALMAVAVFGWFTLYPTFVSQPGASHAAWQAFSPAVLDKAAKENKPVVVDFAADWCMPCKQMDATVFSDQKVIKAMGDFVMVRADVTNGASPDLKPYAAKWRLRGVPTLIFLDSRGNWLKDLTIVGAVPKEVVLERLNRVRERSGG</sequence>
<dbReference type="PANTHER" id="PTHR32234">
    <property type="entry name" value="THIOL:DISULFIDE INTERCHANGE PROTEIN DSBD"/>
    <property type="match status" value="1"/>
</dbReference>
<dbReference type="SUPFAM" id="SSF52833">
    <property type="entry name" value="Thioredoxin-like"/>
    <property type="match status" value="1"/>
</dbReference>
<keyword evidence="4" id="KW-0201">Cytochrome c-type biogenesis</keyword>
<evidence type="ECO:0000256" key="4">
    <source>
        <dbReference type="ARBA" id="ARBA00022748"/>
    </source>
</evidence>
<dbReference type="PANTHER" id="PTHR32234:SF0">
    <property type="entry name" value="THIOL:DISULFIDE INTERCHANGE PROTEIN DSBD"/>
    <property type="match status" value="1"/>
</dbReference>
<dbReference type="GO" id="GO:0045454">
    <property type="term" value="P:cell redox homeostasis"/>
    <property type="evidence" value="ECO:0007669"/>
    <property type="project" value="TreeGrafter"/>
</dbReference>
<proteinExistence type="predicted"/>
<dbReference type="GO" id="GO:0017004">
    <property type="term" value="P:cytochrome complex assembly"/>
    <property type="evidence" value="ECO:0007669"/>
    <property type="project" value="UniProtKB-KW"/>
</dbReference>
<keyword evidence="5 7" id="KW-1133">Transmembrane helix</keyword>
<dbReference type="InterPro" id="IPR036249">
    <property type="entry name" value="Thioredoxin-like_sf"/>
</dbReference>
<dbReference type="STRING" id="1429043.X474_07995"/>
<dbReference type="InterPro" id="IPR013766">
    <property type="entry name" value="Thioredoxin_domain"/>
</dbReference>
<accession>A0A0D2HVZ0</accession>
<comment type="caution">
    <text evidence="9">The sequence shown here is derived from an EMBL/GenBank/DDBJ whole genome shotgun (WGS) entry which is preliminary data.</text>
</comment>
<dbReference type="Pfam" id="PF13899">
    <property type="entry name" value="Thioredoxin_7"/>
    <property type="match status" value="1"/>
</dbReference>
<evidence type="ECO:0000256" key="5">
    <source>
        <dbReference type="ARBA" id="ARBA00022989"/>
    </source>
</evidence>
<evidence type="ECO:0000256" key="1">
    <source>
        <dbReference type="ARBA" id="ARBA00004651"/>
    </source>
</evidence>
<dbReference type="FunCoup" id="A0A0D2HVZ0">
    <property type="interactions" value="91"/>
</dbReference>
<feature type="transmembrane region" description="Helical" evidence="7">
    <location>
        <begin position="120"/>
        <end position="144"/>
    </location>
</feature>
<evidence type="ECO:0000313" key="9">
    <source>
        <dbReference type="EMBL" id="KIX14533.1"/>
    </source>
</evidence>
<feature type="transmembrane region" description="Helical" evidence="7">
    <location>
        <begin position="218"/>
        <end position="237"/>
    </location>
</feature>
<organism evidence="9 10">
    <name type="scientific">Dethiosulfatarculus sandiegensis</name>
    <dbReference type="NCBI Taxonomy" id="1429043"/>
    <lineage>
        <taxon>Bacteria</taxon>
        <taxon>Pseudomonadati</taxon>
        <taxon>Thermodesulfobacteriota</taxon>
        <taxon>Desulfarculia</taxon>
        <taxon>Desulfarculales</taxon>
        <taxon>Desulfarculaceae</taxon>
        <taxon>Dethiosulfatarculus</taxon>
    </lineage>
</organism>
<feature type="transmembrane region" description="Helical" evidence="7">
    <location>
        <begin position="249"/>
        <end position="270"/>
    </location>
</feature>
<keyword evidence="10" id="KW-1185">Reference proteome</keyword>
<evidence type="ECO:0000256" key="2">
    <source>
        <dbReference type="ARBA" id="ARBA00022475"/>
    </source>
</evidence>
<dbReference type="Gene3D" id="3.40.30.10">
    <property type="entry name" value="Glutaredoxin"/>
    <property type="match status" value="1"/>
</dbReference>
<dbReference type="Proteomes" id="UP000032233">
    <property type="component" value="Unassembled WGS sequence"/>
</dbReference>
<protein>
    <submittedName>
        <fullName evidence="9">Thiol:disulfide interchange protein</fullName>
    </submittedName>
</protein>
<dbReference type="Pfam" id="PF02683">
    <property type="entry name" value="DsbD_TM"/>
    <property type="match status" value="1"/>
</dbReference>
<feature type="transmembrane region" description="Helical" evidence="7">
    <location>
        <begin position="156"/>
        <end position="179"/>
    </location>
</feature>
<evidence type="ECO:0000256" key="6">
    <source>
        <dbReference type="ARBA" id="ARBA00023136"/>
    </source>
</evidence>
<dbReference type="GO" id="GO:0005886">
    <property type="term" value="C:plasma membrane"/>
    <property type="evidence" value="ECO:0007669"/>
    <property type="project" value="UniProtKB-SubCell"/>
</dbReference>
<evidence type="ECO:0000256" key="7">
    <source>
        <dbReference type="SAM" id="Phobius"/>
    </source>
</evidence>
<evidence type="ECO:0000256" key="3">
    <source>
        <dbReference type="ARBA" id="ARBA00022692"/>
    </source>
</evidence>
<keyword evidence="6 7" id="KW-0472">Membrane</keyword>
<feature type="transmembrane region" description="Helical" evidence="7">
    <location>
        <begin position="191"/>
        <end position="211"/>
    </location>
</feature>
<evidence type="ECO:0000313" key="10">
    <source>
        <dbReference type="Proteomes" id="UP000032233"/>
    </source>
</evidence>
<feature type="transmembrane region" description="Helical" evidence="7">
    <location>
        <begin position="47"/>
        <end position="69"/>
    </location>
</feature>
<reference evidence="9 10" key="1">
    <citation type="submission" date="2013-11" db="EMBL/GenBank/DDBJ databases">
        <title>Metagenomic analysis of a methanogenic consortium involved in long chain n-alkane degradation.</title>
        <authorList>
            <person name="Davidova I.A."/>
            <person name="Callaghan A.V."/>
            <person name="Wawrik B."/>
            <person name="Pruitt S."/>
            <person name="Marks C."/>
            <person name="Duncan K.E."/>
            <person name="Suflita J.M."/>
        </authorList>
    </citation>
    <scope>NUCLEOTIDE SEQUENCE [LARGE SCALE GENOMIC DNA]</scope>
    <source>
        <strain evidence="9 10">SPR</strain>
    </source>
</reference>
<comment type="subcellular location">
    <subcellularLocation>
        <location evidence="1">Cell membrane</location>
        <topology evidence="1">Multi-pass membrane protein</topology>
    </subcellularLocation>
</comment>
<feature type="transmembrane region" description="Helical" evidence="7">
    <location>
        <begin position="81"/>
        <end position="100"/>
    </location>
</feature>
<dbReference type="PROSITE" id="PS51352">
    <property type="entry name" value="THIOREDOXIN_2"/>
    <property type="match status" value="1"/>
</dbReference>
<name>A0A0D2HVZ0_9BACT</name>
<keyword evidence="3 7" id="KW-0812">Transmembrane</keyword>
<dbReference type="InParanoid" id="A0A0D2HVZ0"/>
<dbReference type="InterPro" id="IPR003834">
    <property type="entry name" value="Cyt_c_assmbl_TM_dom"/>
</dbReference>
<gene>
    <name evidence="9" type="ORF">X474_07995</name>
</gene>
<dbReference type="AlphaFoldDB" id="A0A0D2HVZ0"/>
<dbReference type="EMBL" id="AZAC01000010">
    <property type="protein sequence ID" value="KIX14533.1"/>
    <property type="molecule type" value="Genomic_DNA"/>
</dbReference>
<dbReference type="PATRIC" id="fig|1429043.3.peg.1690"/>
<dbReference type="GO" id="GO:0015035">
    <property type="term" value="F:protein-disulfide reductase activity"/>
    <property type="evidence" value="ECO:0007669"/>
    <property type="project" value="TreeGrafter"/>
</dbReference>
<evidence type="ECO:0000259" key="8">
    <source>
        <dbReference type="PROSITE" id="PS51352"/>
    </source>
</evidence>
<keyword evidence="2" id="KW-1003">Cell membrane</keyword>
<feature type="domain" description="Thioredoxin" evidence="8">
    <location>
        <begin position="272"/>
        <end position="397"/>
    </location>
</feature>